<evidence type="ECO:0000313" key="5">
    <source>
        <dbReference type="Proteomes" id="UP000023152"/>
    </source>
</evidence>
<organism evidence="4 5">
    <name type="scientific">Reticulomyxa filosa</name>
    <dbReference type="NCBI Taxonomy" id="46433"/>
    <lineage>
        <taxon>Eukaryota</taxon>
        <taxon>Sar</taxon>
        <taxon>Rhizaria</taxon>
        <taxon>Retaria</taxon>
        <taxon>Foraminifera</taxon>
        <taxon>Monothalamids</taxon>
        <taxon>Reticulomyxidae</taxon>
        <taxon>Reticulomyxa</taxon>
    </lineage>
</organism>
<dbReference type="SUPFAM" id="SSF48452">
    <property type="entry name" value="TPR-like"/>
    <property type="match status" value="1"/>
</dbReference>
<protein>
    <submittedName>
        <fullName evidence="4">Uncharacterized protein</fullName>
    </submittedName>
</protein>
<keyword evidence="2 3" id="KW-0802">TPR repeat</keyword>
<dbReference type="EMBL" id="ASPP01011757">
    <property type="protein sequence ID" value="ETO21303.1"/>
    <property type="molecule type" value="Genomic_DNA"/>
</dbReference>
<dbReference type="Proteomes" id="UP000023152">
    <property type="component" value="Unassembled WGS sequence"/>
</dbReference>
<dbReference type="PROSITE" id="PS50005">
    <property type="entry name" value="TPR"/>
    <property type="match status" value="1"/>
</dbReference>
<sequence length="247" mass="27997">MIDHSLDTYFDKLADVEKRKGNQCYSKGQYHDALLCYKKAQQLNPNHPAYLVNQAVTYYMMDELIDAKNCCIQAIEIGRRYNAHPQWNAKAFSTLAHVAFKQNNIANCIRFYRLSLTEYQDQKINDKLQQVFIISEFGDQAADVRDLFLTFLFTNKQTNLFICLFGSDADFWNNVLIGSDESGYRINPPSSIGDVPILPVVSGANGSLALAAIESPEQLTSILHKLQKDAFIVLEELCRLAAKQQVD</sequence>
<dbReference type="PANTHER" id="PTHR22904:SF537">
    <property type="entry name" value="OS06G0159400 PROTEIN"/>
    <property type="match status" value="1"/>
</dbReference>
<evidence type="ECO:0000256" key="1">
    <source>
        <dbReference type="ARBA" id="ARBA00022737"/>
    </source>
</evidence>
<dbReference type="PANTHER" id="PTHR22904">
    <property type="entry name" value="TPR REPEAT CONTAINING PROTEIN"/>
    <property type="match status" value="1"/>
</dbReference>
<feature type="non-terminal residue" evidence="4">
    <location>
        <position position="247"/>
    </location>
</feature>
<feature type="repeat" description="TPR" evidence="3">
    <location>
        <begin position="14"/>
        <end position="47"/>
    </location>
</feature>
<gene>
    <name evidence="4" type="ORF">RFI_15901</name>
</gene>
<keyword evidence="5" id="KW-1185">Reference proteome</keyword>
<dbReference type="GO" id="GO:0051879">
    <property type="term" value="F:Hsp90 protein binding"/>
    <property type="evidence" value="ECO:0007669"/>
    <property type="project" value="TreeGrafter"/>
</dbReference>
<keyword evidence="1" id="KW-0677">Repeat</keyword>
<dbReference type="OrthoDB" id="2423701at2759"/>
<evidence type="ECO:0000256" key="2">
    <source>
        <dbReference type="ARBA" id="ARBA00022803"/>
    </source>
</evidence>
<accession>X6N5U6</accession>
<dbReference type="AlphaFoldDB" id="X6N5U6"/>
<dbReference type="InterPro" id="IPR019734">
    <property type="entry name" value="TPR_rpt"/>
</dbReference>
<reference evidence="4 5" key="1">
    <citation type="journal article" date="2013" name="Curr. Biol.">
        <title>The Genome of the Foraminiferan Reticulomyxa filosa.</title>
        <authorList>
            <person name="Glockner G."/>
            <person name="Hulsmann N."/>
            <person name="Schleicher M."/>
            <person name="Noegel A.A."/>
            <person name="Eichinger L."/>
            <person name="Gallinger C."/>
            <person name="Pawlowski J."/>
            <person name="Sierra R."/>
            <person name="Euteneuer U."/>
            <person name="Pillet L."/>
            <person name="Moustafa A."/>
            <person name="Platzer M."/>
            <person name="Groth M."/>
            <person name="Szafranski K."/>
            <person name="Schliwa M."/>
        </authorList>
    </citation>
    <scope>NUCLEOTIDE SEQUENCE [LARGE SCALE GENOMIC DNA]</scope>
</reference>
<dbReference type="SMART" id="SM00028">
    <property type="entry name" value="TPR"/>
    <property type="match status" value="3"/>
</dbReference>
<name>X6N5U6_RETFI</name>
<dbReference type="Pfam" id="PF00515">
    <property type="entry name" value="TPR_1"/>
    <property type="match status" value="1"/>
</dbReference>
<dbReference type="InterPro" id="IPR011990">
    <property type="entry name" value="TPR-like_helical_dom_sf"/>
</dbReference>
<comment type="caution">
    <text evidence="4">The sequence shown here is derived from an EMBL/GenBank/DDBJ whole genome shotgun (WGS) entry which is preliminary data.</text>
</comment>
<evidence type="ECO:0000313" key="4">
    <source>
        <dbReference type="EMBL" id="ETO21303.1"/>
    </source>
</evidence>
<dbReference type="Gene3D" id="1.25.40.10">
    <property type="entry name" value="Tetratricopeptide repeat domain"/>
    <property type="match status" value="1"/>
</dbReference>
<evidence type="ECO:0000256" key="3">
    <source>
        <dbReference type="PROSITE-ProRule" id="PRU00339"/>
    </source>
</evidence>
<proteinExistence type="predicted"/>